<dbReference type="Gene3D" id="1.10.1200.10">
    <property type="entry name" value="ACP-like"/>
    <property type="match status" value="1"/>
</dbReference>
<dbReference type="OrthoDB" id="9804551at2"/>
<comment type="caution">
    <text evidence="2">The sequence shown here is derived from an EMBL/GenBank/DDBJ whole genome shotgun (WGS) entry which is preliminary data.</text>
</comment>
<keyword evidence="3" id="KW-1185">Reference proteome</keyword>
<evidence type="ECO:0000313" key="2">
    <source>
        <dbReference type="EMBL" id="GGO98229.1"/>
    </source>
</evidence>
<dbReference type="AlphaFoldDB" id="A0A8H9HDF3"/>
<dbReference type="Proteomes" id="UP000614239">
    <property type="component" value="Unassembled WGS sequence"/>
</dbReference>
<evidence type="ECO:0000259" key="1">
    <source>
        <dbReference type="PROSITE" id="PS50075"/>
    </source>
</evidence>
<dbReference type="Pfam" id="PF00550">
    <property type="entry name" value="PP-binding"/>
    <property type="match status" value="1"/>
</dbReference>
<feature type="domain" description="Carrier" evidence="1">
    <location>
        <begin position="6"/>
        <end position="84"/>
    </location>
</feature>
<reference evidence="2" key="2">
    <citation type="submission" date="2020-09" db="EMBL/GenBank/DDBJ databases">
        <authorList>
            <person name="Sun Q."/>
            <person name="Zhou Y."/>
        </authorList>
    </citation>
    <scope>NUCLEOTIDE SEQUENCE</scope>
    <source>
        <strain evidence="2">CGMCC 4.7372</strain>
    </source>
</reference>
<reference evidence="2" key="1">
    <citation type="journal article" date="2014" name="Int. J. Syst. Evol. Microbiol.">
        <title>Complete genome sequence of Corynebacterium casei LMG S-19264T (=DSM 44701T), isolated from a smear-ripened cheese.</title>
        <authorList>
            <consortium name="US DOE Joint Genome Institute (JGI-PGF)"/>
            <person name="Walter F."/>
            <person name="Albersmeier A."/>
            <person name="Kalinowski J."/>
            <person name="Ruckert C."/>
        </authorList>
    </citation>
    <scope>NUCLEOTIDE SEQUENCE</scope>
    <source>
        <strain evidence="2">CGMCC 4.7372</strain>
    </source>
</reference>
<organism evidence="2 3">
    <name type="scientific">Actinomyces gaoshouyii</name>
    <dbReference type="NCBI Taxonomy" id="1960083"/>
    <lineage>
        <taxon>Bacteria</taxon>
        <taxon>Bacillati</taxon>
        <taxon>Actinomycetota</taxon>
        <taxon>Actinomycetes</taxon>
        <taxon>Actinomycetales</taxon>
        <taxon>Actinomycetaceae</taxon>
        <taxon>Actinomyces</taxon>
    </lineage>
</organism>
<dbReference type="KEGG" id="actp:B6G06_03825"/>
<evidence type="ECO:0000313" key="3">
    <source>
        <dbReference type="Proteomes" id="UP000614239"/>
    </source>
</evidence>
<dbReference type="InterPro" id="IPR009081">
    <property type="entry name" value="PP-bd_ACP"/>
</dbReference>
<accession>A0A8H9HDF3</accession>
<protein>
    <submittedName>
        <fullName evidence="2">Acyl carrier protein</fullName>
    </submittedName>
</protein>
<dbReference type="RefSeq" id="WP_080463273.1">
    <property type="nucleotide sequence ID" value="NZ_BMNJ01000003.1"/>
</dbReference>
<sequence>MTNNTEQATDILSVVIEFTAEEACVAPELVSSDSSFAGDLDIDSLGLLTIATRVEERLGVTLEDSLIPALPTVGALAEHVMARKA</sequence>
<name>A0A8H9HDF3_9ACTO</name>
<dbReference type="EMBL" id="BMNJ01000003">
    <property type="protein sequence ID" value="GGO98229.1"/>
    <property type="molecule type" value="Genomic_DNA"/>
</dbReference>
<dbReference type="SUPFAM" id="SSF47336">
    <property type="entry name" value="ACP-like"/>
    <property type="match status" value="1"/>
</dbReference>
<gene>
    <name evidence="2" type="primary">acpP</name>
    <name evidence="2" type="ORF">GCM10011612_12670</name>
</gene>
<proteinExistence type="predicted"/>
<dbReference type="InterPro" id="IPR036736">
    <property type="entry name" value="ACP-like_sf"/>
</dbReference>
<dbReference type="PROSITE" id="PS50075">
    <property type="entry name" value="CARRIER"/>
    <property type="match status" value="1"/>
</dbReference>